<organism evidence="1 2">
    <name type="scientific">Strigamia maritima</name>
    <name type="common">European centipede</name>
    <name type="synonym">Geophilus maritimus</name>
    <dbReference type="NCBI Taxonomy" id="126957"/>
    <lineage>
        <taxon>Eukaryota</taxon>
        <taxon>Metazoa</taxon>
        <taxon>Ecdysozoa</taxon>
        <taxon>Arthropoda</taxon>
        <taxon>Myriapoda</taxon>
        <taxon>Chilopoda</taxon>
        <taxon>Pleurostigmophora</taxon>
        <taxon>Geophilomorpha</taxon>
        <taxon>Linotaeniidae</taxon>
        <taxon>Strigamia</taxon>
    </lineage>
</organism>
<proteinExistence type="predicted"/>
<dbReference type="PANTHER" id="PTHR35706">
    <property type="entry name" value="F14O23.11 PROTEIN"/>
    <property type="match status" value="1"/>
</dbReference>
<dbReference type="eggNOG" id="ENOG502SAT8">
    <property type="taxonomic scope" value="Eukaryota"/>
</dbReference>
<dbReference type="EMBL" id="JH431338">
    <property type="status" value="NOT_ANNOTATED_CDS"/>
    <property type="molecule type" value="Genomic_DNA"/>
</dbReference>
<reference evidence="2" key="1">
    <citation type="submission" date="2011-05" db="EMBL/GenBank/DDBJ databases">
        <authorList>
            <person name="Richards S.R."/>
            <person name="Qu J."/>
            <person name="Jiang H."/>
            <person name="Jhangiani S.N."/>
            <person name="Agravi P."/>
            <person name="Goodspeed R."/>
            <person name="Gross S."/>
            <person name="Mandapat C."/>
            <person name="Jackson L."/>
            <person name="Mathew T."/>
            <person name="Pu L."/>
            <person name="Thornton R."/>
            <person name="Saada N."/>
            <person name="Wilczek-Boney K.B."/>
            <person name="Lee S."/>
            <person name="Kovar C."/>
            <person name="Wu Y."/>
            <person name="Scherer S.E."/>
            <person name="Worley K.C."/>
            <person name="Muzny D.M."/>
            <person name="Gibbs R."/>
        </authorList>
    </citation>
    <scope>NUCLEOTIDE SEQUENCE</scope>
    <source>
        <strain evidence="2">Brora</strain>
    </source>
</reference>
<dbReference type="AlphaFoldDB" id="T1IR81"/>
<dbReference type="HOGENOM" id="CLU_1688943_0_0_1"/>
<dbReference type="PhylomeDB" id="T1IR81"/>
<name>T1IR81_STRMM</name>
<keyword evidence="2" id="KW-1185">Reference proteome</keyword>
<sequence>MALPIQKFSRALFRLNRSTPSSIYIRTNTILTPAIKKSRKTTPNSFCMIPNPCLITTCRAYSAVSSDEVRKRVDSISTKFTDAVELINDAKSSMGTIYFTEDMKDAEELVAEVMNDYKTLLSSLDDKQRTDVQRTIGLKMEELKAQISILKDSIKE</sequence>
<evidence type="ECO:0000313" key="2">
    <source>
        <dbReference type="Proteomes" id="UP000014500"/>
    </source>
</evidence>
<reference evidence="1" key="2">
    <citation type="submission" date="2015-02" db="UniProtKB">
        <authorList>
            <consortium name="EnsemblMetazoa"/>
        </authorList>
    </citation>
    <scope>IDENTIFICATION</scope>
</reference>
<dbReference type="PANTHER" id="PTHR35706:SF1">
    <property type="entry name" value="EMBRYOGENESIS-LIKE PROTEIN"/>
    <property type="match status" value="1"/>
</dbReference>
<accession>T1IR81</accession>
<dbReference type="InterPro" id="IPR053325">
    <property type="entry name" value="H3-Acetyl_Activator"/>
</dbReference>
<protein>
    <submittedName>
        <fullName evidence="1">Uncharacterized protein</fullName>
    </submittedName>
</protein>
<evidence type="ECO:0000313" key="1">
    <source>
        <dbReference type="EnsemblMetazoa" id="SMAR003565-PA"/>
    </source>
</evidence>
<dbReference type="Proteomes" id="UP000014500">
    <property type="component" value="Unassembled WGS sequence"/>
</dbReference>
<dbReference type="EnsemblMetazoa" id="SMAR003565-RA">
    <property type="protein sequence ID" value="SMAR003565-PA"/>
    <property type="gene ID" value="SMAR003565"/>
</dbReference>